<feature type="compositionally biased region" description="Low complexity" evidence="3">
    <location>
        <begin position="174"/>
        <end position="188"/>
    </location>
</feature>
<organism evidence="5 6">
    <name type="scientific">Tulasnella calospora MUT 4182</name>
    <dbReference type="NCBI Taxonomy" id="1051891"/>
    <lineage>
        <taxon>Eukaryota</taxon>
        <taxon>Fungi</taxon>
        <taxon>Dikarya</taxon>
        <taxon>Basidiomycota</taxon>
        <taxon>Agaricomycotina</taxon>
        <taxon>Agaricomycetes</taxon>
        <taxon>Cantharellales</taxon>
        <taxon>Tulasnellaceae</taxon>
        <taxon>Tulasnella</taxon>
    </lineage>
</organism>
<proteinExistence type="predicted"/>
<dbReference type="InterPro" id="IPR056884">
    <property type="entry name" value="NPHP3-like_N"/>
</dbReference>
<reference evidence="6" key="2">
    <citation type="submission" date="2015-01" db="EMBL/GenBank/DDBJ databases">
        <title>Evolutionary Origins and Diversification of the Mycorrhizal Mutualists.</title>
        <authorList>
            <consortium name="DOE Joint Genome Institute"/>
            <consortium name="Mycorrhizal Genomics Consortium"/>
            <person name="Kohler A."/>
            <person name="Kuo A."/>
            <person name="Nagy L.G."/>
            <person name="Floudas D."/>
            <person name="Copeland A."/>
            <person name="Barry K.W."/>
            <person name="Cichocki N."/>
            <person name="Veneault-Fourrey C."/>
            <person name="LaButti K."/>
            <person name="Lindquist E.A."/>
            <person name="Lipzen A."/>
            <person name="Lundell T."/>
            <person name="Morin E."/>
            <person name="Murat C."/>
            <person name="Riley R."/>
            <person name="Ohm R."/>
            <person name="Sun H."/>
            <person name="Tunlid A."/>
            <person name="Henrissat B."/>
            <person name="Grigoriev I.V."/>
            <person name="Hibbett D.S."/>
            <person name="Martin F."/>
        </authorList>
    </citation>
    <scope>NUCLEOTIDE SEQUENCE [LARGE SCALE GENOMIC DNA]</scope>
    <source>
        <strain evidence="6">MUT 4182</strain>
    </source>
</reference>
<evidence type="ECO:0000256" key="3">
    <source>
        <dbReference type="SAM" id="MobiDB-lite"/>
    </source>
</evidence>
<dbReference type="SUPFAM" id="SSF52540">
    <property type="entry name" value="P-loop containing nucleoside triphosphate hydrolases"/>
    <property type="match status" value="1"/>
</dbReference>
<protein>
    <recommendedName>
        <fullName evidence="4">NACHT domain-containing protein</fullName>
    </recommendedName>
</protein>
<feature type="domain" description="NACHT" evidence="4">
    <location>
        <begin position="432"/>
        <end position="580"/>
    </location>
</feature>
<dbReference type="CDD" id="cd21037">
    <property type="entry name" value="MLKL_NTD"/>
    <property type="match status" value="1"/>
</dbReference>
<gene>
    <name evidence="5" type="ORF">M407DRAFT_31956</name>
</gene>
<dbReference type="STRING" id="1051891.A0A0C3Q5L4"/>
<dbReference type="OrthoDB" id="4760524at2759"/>
<evidence type="ECO:0000313" key="5">
    <source>
        <dbReference type="EMBL" id="KIO18379.1"/>
    </source>
</evidence>
<reference evidence="5 6" key="1">
    <citation type="submission" date="2014-04" db="EMBL/GenBank/DDBJ databases">
        <authorList>
            <consortium name="DOE Joint Genome Institute"/>
            <person name="Kuo A."/>
            <person name="Girlanda M."/>
            <person name="Perotto S."/>
            <person name="Kohler A."/>
            <person name="Nagy L.G."/>
            <person name="Floudas D."/>
            <person name="Copeland A."/>
            <person name="Barry K.W."/>
            <person name="Cichocki N."/>
            <person name="Veneault-Fourrey C."/>
            <person name="LaButti K."/>
            <person name="Lindquist E.A."/>
            <person name="Lipzen A."/>
            <person name="Lundell T."/>
            <person name="Morin E."/>
            <person name="Murat C."/>
            <person name="Sun H."/>
            <person name="Tunlid A."/>
            <person name="Henrissat B."/>
            <person name="Grigoriev I.V."/>
            <person name="Hibbett D.S."/>
            <person name="Martin F."/>
            <person name="Nordberg H.P."/>
            <person name="Cantor M.N."/>
            <person name="Hua S.X."/>
        </authorList>
    </citation>
    <scope>NUCLEOTIDE SEQUENCE [LARGE SCALE GENOMIC DNA]</scope>
    <source>
        <strain evidence="5 6">MUT 4182</strain>
    </source>
</reference>
<dbReference type="InterPro" id="IPR059179">
    <property type="entry name" value="MLKL-like_MCAfunc"/>
</dbReference>
<keyword evidence="6" id="KW-1185">Reference proteome</keyword>
<dbReference type="EMBL" id="KN823291">
    <property type="protein sequence ID" value="KIO18379.1"/>
    <property type="molecule type" value="Genomic_DNA"/>
</dbReference>
<feature type="region of interest" description="Disordered" evidence="3">
    <location>
        <begin position="174"/>
        <end position="221"/>
    </location>
</feature>
<keyword evidence="2" id="KW-0175">Coiled coil</keyword>
<feature type="compositionally biased region" description="Polar residues" evidence="3">
    <location>
        <begin position="1"/>
        <end position="12"/>
    </location>
</feature>
<evidence type="ECO:0000259" key="4">
    <source>
        <dbReference type="PROSITE" id="PS50837"/>
    </source>
</evidence>
<name>A0A0C3Q5L4_9AGAM</name>
<dbReference type="Pfam" id="PF24883">
    <property type="entry name" value="NPHP3_N"/>
    <property type="match status" value="1"/>
</dbReference>
<dbReference type="PROSITE" id="PS50837">
    <property type="entry name" value="NACHT"/>
    <property type="match status" value="1"/>
</dbReference>
<dbReference type="Gene3D" id="3.40.50.300">
    <property type="entry name" value="P-loop containing nucleotide triphosphate hydrolases"/>
    <property type="match status" value="1"/>
</dbReference>
<feature type="coiled-coil region" evidence="2">
    <location>
        <begin position="303"/>
        <end position="359"/>
    </location>
</feature>
<dbReference type="PANTHER" id="PTHR10039:SF17">
    <property type="entry name" value="FUNGAL STAND N-TERMINAL GOODBYE DOMAIN-CONTAINING PROTEIN-RELATED"/>
    <property type="match status" value="1"/>
</dbReference>
<accession>A0A0C3Q5L4</accession>
<evidence type="ECO:0000256" key="2">
    <source>
        <dbReference type="SAM" id="Coils"/>
    </source>
</evidence>
<sequence length="906" mass="102172">MRSRSMPTDSQSPPGPPAIPRRLLRTPSDDIRNPGLEMRVDSLKNEVASIVKNTEWPRESRAAAESLLNTISSSPNISDNMIRTTRELKNLVERYIQILDDVCLRLKEAASKSEKKRWKFLQRMKSLDSSRPSKCTLLFQTCQDDVSQVINALNENVDHEWANEQERVEIPLSSPQAQLHSAAQSQAQELPTGTTEHRLASDDSTLNSKQPESNPLRDSKYRGPISEEALKIARRTLKSVEIGSGAIPVVGSYVGAAAKVGLAFVEMLQTMDRNDSMAVDLGDHTSRLTKILGSFKEKSSMDEQNLADQINNLHRELVRVKEKVEEGNSLGKFRKAFSARDQAEKLREYQGTVQTAREEMQLLVSLGSRNMIIELENIELRKERRRLLKCLGDGQYGARGNTIENIICFPGTRMEILKRIDVWIRDTSLPNPVLWISGMAGQGKSTIASTVVHNWKCRASCAIFHFRRGQSTVNSRVICVVARQLGSSLVSEVKDAILESVRENEDIAGPGRRLDEQFETLLVAPFAKLECQTHPILIVVDALDECDNPNDAVDLVRLIHKYSSSFPKNVKFLLTCRPEATILRNLQSKQWYKEDLDSAPDVDNDLARFIQHSCTHIRHDHDLSADWPSAGDVEQLVQMSQGLFQWARTATTYLGEGSPVDRLRVLLERPAMWSGLDDLYHQILSKAFIAVRLDRVRRDLLHHVVGTVALAPYPLSLEVIASLYSRHPMFNGMNQEDIIQFLRKDILADLNSLLFIPPSPTEPMRLMHTSIRDLLVSADRCEQQPYYINLIRHHQRVTSACFEIMLGHLKENICNLSDPSKPISEVHDITEREVSTAVRYCCLAWSIHLTEGITWSNNGENGASIELGDFEIFSKEKILCWVEVMSLVGATADAIIAAKRVHNGFW</sequence>
<evidence type="ECO:0000313" key="6">
    <source>
        <dbReference type="Proteomes" id="UP000054248"/>
    </source>
</evidence>
<dbReference type="AlphaFoldDB" id="A0A0C3Q5L4"/>
<dbReference type="HOGENOM" id="CLU_006134_0_0_1"/>
<feature type="region of interest" description="Disordered" evidence="3">
    <location>
        <begin position="1"/>
        <end position="32"/>
    </location>
</feature>
<keyword evidence="1" id="KW-0677">Repeat</keyword>
<dbReference type="PANTHER" id="PTHR10039">
    <property type="entry name" value="AMELOGENIN"/>
    <property type="match status" value="1"/>
</dbReference>
<evidence type="ECO:0000256" key="1">
    <source>
        <dbReference type="ARBA" id="ARBA00022737"/>
    </source>
</evidence>
<dbReference type="GO" id="GO:0007166">
    <property type="term" value="P:cell surface receptor signaling pathway"/>
    <property type="evidence" value="ECO:0007669"/>
    <property type="project" value="InterPro"/>
</dbReference>
<dbReference type="InterPro" id="IPR036537">
    <property type="entry name" value="Adaptor_Cbl_N_dom_sf"/>
</dbReference>
<dbReference type="InterPro" id="IPR007111">
    <property type="entry name" value="NACHT_NTPase"/>
</dbReference>
<feature type="compositionally biased region" description="Polar residues" evidence="3">
    <location>
        <begin position="202"/>
        <end position="213"/>
    </location>
</feature>
<dbReference type="InterPro" id="IPR027417">
    <property type="entry name" value="P-loop_NTPase"/>
</dbReference>
<dbReference type="Gene3D" id="1.20.930.20">
    <property type="entry name" value="Adaptor protein Cbl, N-terminal domain"/>
    <property type="match status" value="1"/>
</dbReference>
<dbReference type="Proteomes" id="UP000054248">
    <property type="component" value="Unassembled WGS sequence"/>
</dbReference>